<evidence type="ECO:0000313" key="1">
    <source>
        <dbReference type="EMBL" id="MXU94936.1"/>
    </source>
</evidence>
<proteinExistence type="predicted"/>
<reference evidence="1" key="1">
    <citation type="submission" date="2019-12" db="EMBL/GenBank/DDBJ databases">
        <title>An insight into the sialome of adult female Ixodes ricinus ticks feeding for 6 days.</title>
        <authorList>
            <person name="Perner J."/>
            <person name="Ribeiro J.M.C."/>
        </authorList>
    </citation>
    <scope>NUCLEOTIDE SEQUENCE</scope>
    <source>
        <strain evidence="1">Semi-engorged</strain>
        <tissue evidence="1">Salivary glands</tissue>
    </source>
</reference>
<dbReference type="EMBL" id="GIFC01012853">
    <property type="protein sequence ID" value="MXU94936.1"/>
    <property type="molecule type" value="Transcribed_RNA"/>
</dbReference>
<protein>
    <submittedName>
        <fullName evidence="1">Putative secreted protein</fullName>
    </submittedName>
</protein>
<dbReference type="AlphaFoldDB" id="A0A6B0UZB5"/>
<sequence>MRTHLRPWLWASCTYSLHAFIMAVDVMRKRVARSLTARTRAAASGPGPPSSCSRSVRERCSAVPCLAMRSLHIDRSSSLTCSRRNTVSSSLLSSWLGMSSSSSSSDSIMRTALALASSRAVTHFWRSISLLAFRWNVCVPPLEMTKLHESSVWITALTRLMVPRQVCAISAWFL</sequence>
<accession>A0A6B0UZB5</accession>
<name>A0A6B0UZB5_IXORI</name>
<organism evidence="1">
    <name type="scientific">Ixodes ricinus</name>
    <name type="common">Common tick</name>
    <name type="synonym">Acarus ricinus</name>
    <dbReference type="NCBI Taxonomy" id="34613"/>
    <lineage>
        <taxon>Eukaryota</taxon>
        <taxon>Metazoa</taxon>
        <taxon>Ecdysozoa</taxon>
        <taxon>Arthropoda</taxon>
        <taxon>Chelicerata</taxon>
        <taxon>Arachnida</taxon>
        <taxon>Acari</taxon>
        <taxon>Parasitiformes</taxon>
        <taxon>Ixodida</taxon>
        <taxon>Ixodoidea</taxon>
        <taxon>Ixodidae</taxon>
        <taxon>Ixodinae</taxon>
        <taxon>Ixodes</taxon>
    </lineage>
</organism>